<evidence type="ECO:0000313" key="2">
    <source>
        <dbReference type="EMBL" id="RMZ70759.1"/>
    </source>
</evidence>
<reference evidence="2 3" key="1">
    <citation type="journal article" date="2014" name="PLoS ONE">
        <title>De novo Genome Assembly of the Fungal Plant Pathogen Pyrenophora semeniperda.</title>
        <authorList>
            <person name="Soliai M.M."/>
            <person name="Meyer S.E."/>
            <person name="Udall J.A."/>
            <person name="Elzinga D.E."/>
            <person name="Hermansen R.A."/>
            <person name="Bodily P.M."/>
            <person name="Hart A.A."/>
            <person name="Coleman C.E."/>
        </authorList>
    </citation>
    <scope>NUCLEOTIDE SEQUENCE [LARGE SCALE GENOMIC DNA]</scope>
    <source>
        <strain evidence="2 3">CCB06</strain>
        <tissue evidence="2">Mycelium</tissue>
    </source>
</reference>
<dbReference type="Proteomes" id="UP000265663">
    <property type="component" value="Unassembled WGS sequence"/>
</dbReference>
<accession>A0A3M7M8P5</accession>
<dbReference type="EMBL" id="KE747824">
    <property type="protein sequence ID" value="RMZ70759.1"/>
    <property type="molecule type" value="Genomic_DNA"/>
</dbReference>
<dbReference type="AlphaFoldDB" id="A0A3M7M8P5"/>
<evidence type="ECO:0000313" key="3">
    <source>
        <dbReference type="Proteomes" id="UP000265663"/>
    </source>
</evidence>
<keyword evidence="3" id="KW-1185">Reference proteome</keyword>
<name>A0A3M7M8P5_9PLEO</name>
<organism evidence="2 3">
    <name type="scientific">Pyrenophora seminiperda CCB06</name>
    <dbReference type="NCBI Taxonomy" id="1302712"/>
    <lineage>
        <taxon>Eukaryota</taxon>
        <taxon>Fungi</taxon>
        <taxon>Dikarya</taxon>
        <taxon>Ascomycota</taxon>
        <taxon>Pezizomycotina</taxon>
        <taxon>Dothideomycetes</taxon>
        <taxon>Pleosporomycetidae</taxon>
        <taxon>Pleosporales</taxon>
        <taxon>Pleosporineae</taxon>
        <taxon>Pleosporaceae</taxon>
        <taxon>Pyrenophora</taxon>
    </lineage>
</organism>
<dbReference type="OrthoDB" id="3796009at2759"/>
<sequence>MKPTCADPSARTRSSSTEQPGWRGTPPATPAKRRKYLSWSDFQDDGPIEQPEPTLGGTLPTPFAITKSLMTEECTRFQRGTPIDFDSDICCPPDRFAVINLYNTALSRISPDNHLDIYTEAKSKIKIILGMKTARYTNAAFTEGLLPPLEPMYAEPRIEYSEDPYRRHAHWRLNAWRKEKWPLRLPKKAIKMEEALMQKEASMKKKSKGGRLFWDLEEVDWEDQASAGWERDAEKGGQAS</sequence>
<protein>
    <submittedName>
        <fullName evidence="2">Uncharacterized protein</fullName>
    </submittedName>
</protein>
<gene>
    <name evidence="2" type="ORF">GMOD_00000894</name>
</gene>
<evidence type="ECO:0000256" key="1">
    <source>
        <dbReference type="SAM" id="MobiDB-lite"/>
    </source>
</evidence>
<feature type="region of interest" description="Disordered" evidence="1">
    <location>
        <begin position="1"/>
        <end position="58"/>
    </location>
</feature>
<proteinExistence type="predicted"/>